<dbReference type="PANTHER" id="PTHR10696">
    <property type="entry name" value="GAMMA-BUTYROBETAINE HYDROXYLASE-RELATED"/>
    <property type="match status" value="1"/>
</dbReference>
<sequence>MQASSLRDMASVSLTVCSSDTPRSEAWRKAQGTGLATSRQGRVIPFTIVEGPEAWNAARYRDSQEYVYALSAADVAELDAAVAGVAGRDLKEVTQADFPLPTLGAKLTAMREEVRTGRGFQLIRGVPVERYTRAQAMAAYWGIGTYWGKAQSNNKQGHLIGHIRDIGHDPAQATTRLYATHEAQPYHNDSSDQVALLCLHIAKEGGLSSWSSSIAVHNEIVRRRPDLARVLAGPWFMDRKGEVPEGKQGYFELPVFNYFEGYLSVNYSDNYYKLSQRFPEVPRLTPAHYEAMALFNELARADELRLDCYLQPGDIQLLNNHTCLHTRGAFVDYPEPERRRHLLRLWVAPPVDRPLPACYAELYGSVHVGDRGSIRCPGYEPHIALDPE</sequence>
<name>A0AAW1S8H2_9CHLO</name>
<dbReference type="Proteomes" id="UP001445335">
    <property type="component" value="Unassembled WGS sequence"/>
</dbReference>
<evidence type="ECO:0000259" key="3">
    <source>
        <dbReference type="Pfam" id="PF02668"/>
    </source>
</evidence>
<evidence type="ECO:0000313" key="5">
    <source>
        <dbReference type="Proteomes" id="UP001445335"/>
    </source>
</evidence>
<keyword evidence="5" id="KW-1185">Reference proteome</keyword>
<comment type="caution">
    <text evidence="4">The sequence shown here is derived from an EMBL/GenBank/DDBJ whole genome shotgun (WGS) entry which is preliminary data.</text>
</comment>
<keyword evidence="1" id="KW-0560">Oxidoreductase</keyword>
<accession>A0AAW1S8H2</accession>
<dbReference type="InterPro" id="IPR042098">
    <property type="entry name" value="TauD-like_sf"/>
</dbReference>
<dbReference type="InterPro" id="IPR003819">
    <property type="entry name" value="TauD/TfdA-like"/>
</dbReference>
<dbReference type="GO" id="GO:0016491">
    <property type="term" value="F:oxidoreductase activity"/>
    <property type="evidence" value="ECO:0007669"/>
    <property type="project" value="UniProtKB-KW"/>
</dbReference>
<evidence type="ECO:0000313" key="4">
    <source>
        <dbReference type="EMBL" id="KAK9842564.1"/>
    </source>
</evidence>
<keyword evidence="2" id="KW-0045">Antibiotic biosynthesis</keyword>
<dbReference type="Pfam" id="PF02668">
    <property type="entry name" value="TauD"/>
    <property type="match status" value="1"/>
</dbReference>
<gene>
    <name evidence="4" type="ORF">WJX81_006293</name>
</gene>
<dbReference type="InterPro" id="IPR050411">
    <property type="entry name" value="AlphaKG_dependent_hydroxylases"/>
</dbReference>
<protein>
    <recommendedName>
        <fullName evidence="3">TauD/TfdA-like domain-containing protein</fullName>
    </recommendedName>
</protein>
<organism evidence="4 5">
    <name type="scientific">Elliptochloris bilobata</name>
    <dbReference type="NCBI Taxonomy" id="381761"/>
    <lineage>
        <taxon>Eukaryota</taxon>
        <taxon>Viridiplantae</taxon>
        <taxon>Chlorophyta</taxon>
        <taxon>core chlorophytes</taxon>
        <taxon>Trebouxiophyceae</taxon>
        <taxon>Trebouxiophyceae incertae sedis</taxon>
        <taxon>Elliptochloris clade</taxon>
        <taxon>Elliptochloris</taxon>
    </lineage>
</organism>
<dbReference type="SUPFAM" id="SSF51197">
    <property type="entry name" value="Clavaminate synthase-like"/>
    <property type="match status" value="1"/>
</dbReference>
<reference evidence="4 5" key="1">
    <citation type="journal article" date="2024" name="Nat. Commun.">
        <title>Phylogenomics reveals the evolutionary origins of lichenization in chlorophyte algae.</title>
        <authorList>
            <person name="Puginier C."/>
            <person name="Libourel C."/>
            <person name="Otte J."/>
            <person name="Skaloud P."/>
            <person name="Haon M."/>
            <person name="Grisel S."/>
            <person name="Petersen M."/>
            <person name="Berrin J.G."/>
            <person name="Delaux P.M."/>
            <person name="Dal Grande F."/>
            <person name="Keller J."/>
        </authorList>
    </citation>
    <scope>NUCLEOTIDE SEQUENCE [LARGE SCALE GENOMIC DNA]</scope>
    <source>
        <strain evidence="4 5">SAG 245.80</strain>
    </source>
</reference>
<feature type="domain" description="TauD/TfdA-like" evidence="3">
    <location>
        <begin position="89"/>
        <end position="346"/>
    </location>
</feature>
<dbReference type="EMBL" id="JALJOU010000007">
    <property type="protein sequence ID" value="KAK9842564.1"/>
    <property type="molecule type" value="Genomic_DNA"/>
</dbReference>
<dbReference type="GO" id="GO:0017000">
    <property type="term" value="P:antibiotic biosynthetic process"/>
    <property type="evidence" value="ECO:0007669"/>
    <property type="project" value="UniProtKB-KW"/>
</dbReference>
<dbReference type="Gene3D" id="3.60.130.10">
    <property type="entry name" value="Clavaminate synthase-like"/>
    <property type="match status" value="1"/>
</dbReference>
<evidence type="ECO:0000256" key="2">
    <source>
        <dbReference type="ARBA" id="ARBA00023194"/>
    </source>
</evidence>
<dbReference type="PANTHER" id="PTHR10696:SF56">
    <property type="entry name" value="TAUD_TFDA-LIKE DOMAIN-CONTAINING PROTEIN"/>
    <property type="match status" value="1"/>
</dbReference>
<dbReference type="AlphaFoldDB" id="A0AAW1S8H2"/>
<proteinExistence type="predicted"/>
<evidence type="ECO:0000256" key="1">
    <source>
        <dbReference type="ARBA" id="ARBA00023002"/>
    </source>
</evidence>